<dbReference type="OrthoDB" id="4687120at2"/>
<name>A0A1C7DV60_9BACL</name>
<dbReference type="InterPro" id="IPR011094">
    <property type="entry name" value="Uncharacterised_LppY/LpqO"/>
</dbReference>
<dbReference type="Pfam" id="PF07485">
    <property type="entry name" value="DUF1529"/>
    <property type="match status" value="1"/>
</dbReference>
<organism evidence="1 2">
    <name type="scientific">Planococcus halocryophilus</name>
    <dbReference type="NCBI Taxonomy" id="1215089"/>
    <lineage>
        <taxon>Bacteria</taxon>
        <taxon>Bacillati</taxon>
        <taxon>Bacillota</taxon>
        <taxon>Bacilli</taxon>
        <taxon>Bacillales</taxon>
        <taxon>Caryophanaceae</taxon>
        <taxon>Planococcus</taxon>
    </lineage>
</organism>
<dbReference type="Proteomes" id="UP000092687">
    <property type="component" value="Chromosome"/>
</dbReference>
<reference evidence="2" key="2">
    <citation type="submission" date="2016-10" db="EMBL/GenBank/DDBJ databases">
        <authorList>
            <person name="See-Too W.S."/>
        </authorList>
    </citation>
    <scope>NUCLEOTIDE SEQUENCE [LARGE SCALE GENOMIC DNA]</scope>
    <source>
        <strain evidence="2">DSM 24743</strain>
    </source>
</reference>
<dbReference type="KEGG" id="phc:BBI08_05450"/>
<evidence type="ECO:0000313" key="2">
    <source>
        <dbReference type="Proteomes" id="UP000092687"/>
    </source>
</evidence>
<protein>
    <recommendedName>
        <fullName evidence="3">DUF1259 domain-containing protein</fullName>
    </recommendedName>
</protein>
<reference evidence="2" key="1">
    <citation type="submission" date="2016-07" db="EMBL/GenBank/DDBJ databases">
        <authorList>
            <person name="See-Too W.S."/>
        </authorList>
    </citation>
    <scope>NUCLEOTIDE SEQUENCE [LARGE SCALE GENOMIC DNA]</scope>
    <source>
        <strain evidence="2">DSM 24743</strain>
    </source>
</reference>
<accession>A0A1C7DV60</accession>
<gene>
    <name evidence="1" type="ORF">BBI08_05450</name>
</gene>
<dbReference type="AlphaFoldDB" id="A0A1C7DV60"/>
<keyword evidence="2" id="KW-1185">Reference proteome</keyword>
<sequence length="134" mass="14965">MEQVEKSIEIVAEQVAQLLQAEVALIGGKVLFDKKRTLKICTAGHSFVCTLDLDISFEYFHEDGSAVNRAEILLLPEEVQPFLTALNTSVYPFPTVYRQWIHSNPNLASVCLVATEPPERFAERLTMALQLVGC</sequence>
<evidence type="ECO:0008006" key="3">
    <source>
        <dbReference type="Google" id="ProtNLM"/>
    </source>
</evidence>
<proteinExistence type="predicted"/>
<dbReference type="EMBL" id="CP016537">
    <property type="protein sequence ID" value="ANU15469.1"/>
    <property type="molecule type" value="Genomic_DNA"/>
</dbReference>
<evidence type="ECO:0000313" key="1">
    <source>
        <dbReference type="EMBL" id="ANU15469.1"/>
    </source>
</evidence>